<protein>
    <submittedName>
        <fullName evidence="2">Glycosyl transferase</fullName>
    </submittedName>
</protein>
<dbReference type="InterPro" id="IPR001173">
    <property type="entry name" value="Glyco_trans_2-like"/>
</dbReference>
<dbReference type="InterPro" id="IPR029044">
    <property type="entry name" value="Nucleotide-diphossugar_trans"/>
</dbReference>
<dbReference type="SUPFAM" id="SSF53448">
    <property type="entry name" value="Nucleotide-diphospho-sugar transferases"/>
    <property type="match status" value="1"/>
</dbReference>
<dbReference type="CDD" id="cd00761">
    <property type="entry name" value="Glyco_tranf_GTA_type"/>
    <property type="match status" value="1"/>
</dbReference>
<reference evidence="2 3" key="1">
    <citation type="submission" date="2017-03" db="EMBL/GenBank/DDBJ databases">
        <title>Complete sequence of Clostridium formicaceticum DSM 92.</title>
        <authorList>
            <person name="Poehlein A."/>
            <person name="Karl M."/>
            <person name="Bengelsdorf F.R."/>
            <person name="Duerre P."/>
            <person name="Daniel R."/>
        </authorList>
    </citation>
    <scope>NUCLEOTIDE SEQUENCE [LARGE SCALE GENOMIC DNA]</scope>
    <source>
        <strain evidence="2 3">DSM 92</strain>
    </source>
</reference>
<keyword evidence="2" id="KW-0808">Transferase</keyword>
<dbReference type="PANTHER" id="PTHR22916">
    <property type="entry name" value="GLYCOSYLTRANSFERASE"/>
    <property type="match status" value="1"/>
</dbReference>
<organism evidence="2 3">
    <name type="scientific">Clostridium formicaceticum</name>
    <dbReference type="NCBI Taxonomy" id="1497"/>
    <lineage>
        <taxon>Bacteria</taxon>
        <taxon>Bacillati</taxon>
        <taxon>Bacillota</taxon>
        <taxon>Clostridia</taxon>
        <taxon>Eubacteriales</taxon>
        <taxon>Clostridiaceae</taxon>
        <taxon>Clostridium</taxon>
    </lineage>
</organism>
<evidence type="ECO:0000313" key="3">
    <source>
        <dbReference type="Proteomes" id="UP000192478"/>
    </source>
</evidence>
<feature type="domain" description="Glycosyltransferase 2-like" evidence="1">
    <location>
        <begin position="106"/>
        <end position="220"/>
    </location>
</feature>
<dbReference type="PANTHER" id="PTHR22916:SF3">
    <property type="entry name" value="UDP-GLCNAC:BETAGAL BETA-1,3-N-ACETYLGLUCOSAMINYLTRANSFERASE-LIKE PROTEIN 1"/>
    <property type="match status" value="1"/>
</dbReference>
<evidence type="ECO:0000259" key="1">
    <source>
        <dbReference type="Pfam" id="PF00535"/>
    </source>
</evidence>
<sequence length="330" mass="38671">MKIKINGNFYEIKAIDKKGKKEFIYTEKMEKINTIKYPINKNQNKASIDATYKNKYIKVKTKKVPQGKELQDRISLLNKRKRLRSSVYKYKPEKKYRKLEKPGVSIITCTNRHQFKENIFKNFENQNYHAKELIIVLNKNDIDIKEWKKKAGEYNNVKILRLDESQPLGACLNLAIAEAKYDYISKFDDDDYYAPEFLGDIMDCFRCTDADIVGKRNFYIYFEGSKTLAVNALGQEHCYTNFIAGSTITAKKEIFKKVKFATDRVGGSDTQFRKDCIANNFKIYAADRFNYVAHRRSSPQDHTWKITDKEWLKSCKIVGKIANYKDYVTV</sequence>
<dbReference type="Pfam" id="PF00535">
    <property type="entry name" value="Glycos_transf_2"/>
    <property type="match status" value="1"/>
</dbReference>
<dbReference type="AlphaFoldDB" id="A0AAC9RKX8"/>
<dbReference type="Gene3D" id="3.90.550.10">
    <property type="entry name" value="Spore Coat Polysaccharide Biosynthesis Protein SpsA, Chain A"/>
    <property type="match status" value="1"/>
</dbReference>
<dbReference type="RefSeq" id="WP_081562019.1">
    <property type="nucleotide sequence ID" value="NZ_CP017603.1"/>
</dbReference>
<evidence type="ECO:0000313" key="2">
    <source>
        <dbReference type="EMBL" id="ARE87467.1"/>
    </source>
</evidence>
<gene>
    <name evidence="2" type="ORF">CLFO_18670</name>
</gene>
<dbReference type="Proteomes" id="UP000192478">
    <property type="component" value="Chromosome"/>
</dbReference>
<proteinExistence type="predicted"/>
<accession>A0AAC9RKX8</accession>
<dbReference type="GO" id="GO:0016758">
    <property type="term" value="F:hexosyltransferase activity"/>
    <property type="evidence" value="ECO:0007669"/>
    <property type="project" value="UniProtKB-ARBA"/>
</dbReference>
<dbReference type="EMBL" id="CP020559">
    <property type="protein sequence ID" value="ARE87467.1"/>
    <property type="molecule type" value="Genomic_DNA"/>
</dbReference>
<name>A0AAC9RKX8_9CLOT</name>